<evidence type="ECO:0000256" key="1">
    <source>
        <dbReference type="SAM" id="SignalP"/>
    </source>
</evidence>
<keyword evidence="1" id="KW-0732">Signal</keyword>
<dbReference type="EMBL" id="JAPDPI010000041">
    <property type="protein sequence ID" value="MCW3807238.1"/>
    <property type="molecule type" value="Genomic_DNA"/>
</dbReference>
<dbReference type="RefSeq" id="WP_301201443.1">
    <property type="nucleotide sequence ID" value="NZ_JAPDPI010000041.1"/>
</dbReference>
<sequence>MKNYFYRMLWASLALMLVFTSCEDDEEKPVVKAQFEASSFAVSVDEEIQFTNYSVGATAQEWNFGDGTTSMDENPVHTFTEGGKYTVKLVVETKNVVDSVQKEITVSEFGYVINYGGYSGEKTTISLYDKITDEIVNGYYTMVNGAHMVSNAQYAYNYKGSVYFMGNNVDQIYSVDANSFKQTSNGITDGIIKPRYCVGNEDVLYVSCWGGDIWTDESLSYIAKIDLNTKAVEKIDLAGGPEGLAIANGKLYAALNYEAKIAVIDLATEAISYIEAPAVSSYFVKDAENNLYVSLVSTYSDYSDQDGIGYINTTTDEMVTYGLTGVSNSYVNILQPNKDFSKLYVMTSAYDVNWNLSGAVAVFDIASKTFENANFVEGVSGLNGLGVNSLTDNVYCFVSPSTTQAGKVVVYDSEGVKVKEVNAGIAPMMMMDIE</sequence>
<name>A0AAE3MG61_9BACT</name>
<evidence type="ECO:0000259" key="2">
    <source>
        <dbReference type="PROSITE" id="PS50093"/>
    </source>
</evidence>
<accession>A0AAE3MG61</accession>
<dbReference type="SMART" id="SM00089">
    <property type="entry name" value="PKD"/>
    <property type="match status" value="1"/>
</dbReference>
<dbReference type="Proteomes" id="UP001207408">
    <property type="component" value="Unassembled WGS sequence"/>
</dbReference>
<dbReference type="Gene3D" id="2.60.40.10">
    <property type="entry name" value="Immunoglobulins"/>
    <property type="match status" value="1"/>
</dbReference>
<keyword evidence="4" id="KW-1185">Reference proteome</keyword>
<gene>
    <name evidence="3" type="ORF">OM074_16495</name>
</gene>
<evidence type="ECO:0000313" key="4">
    <source>
        <dbReference type="Proteomes" id="UP001207408"/>
    </source>
</evidence>
<dbReference type="PROSITE" id="PS50093">
    <property type="entry name" value="PKD"/>
    <property type="match status" value="1"/>
</dbReference>
<reference evidence="3" key="1">
    <citation type="submission" date="2022-10" db="EMBL/GenBank/DDBJ databases">
        <authorList>
            <person name="Yu W.X."/>
        </authorList>
    </citation>
    <scope>NUCLEOTIDE SEQUENCE</scope>
    <source>
        <strain evidence="3">D04</strain>
    </source>
</reference>
<protein>
    <submittedName>
        <fullName evidence="3">PKD domain-containing protein</fullName>
    </submittedName>
</protein>
<feature type="signal peptide" evidence="1">
    <location>
        <begin position="1"/>
        <end position="24"/>
    </location>
</feature>
<dbReference type="InterPro" id="IPR000601">
    <property type="entry name" value="PKD_dom"/>
</dbReference>
<dbReference type="InterPro" id="IPR022409">
    <property type="entry name" value="PKD/Chitinase_dom"/>
</dbReference>
<dbReference type="PROSITE" id="PS51257">
    <property type="entry name" value="PROKAR_LIPOPROTEIN"/>
    <property type="match status" value="1"/>
</dbReference>
<comment type="caution">
    <text evidence="3">The sequence shown here is derived from an EMBL/GenBank/DDBJ whole genome shotgun (WGS) entry which is preliminary data.</text>
</comment>
<dbReference type="Gene3D" id="2.130.10.10">
    <property type="entry name" value="YVTN repeat-like/Quinoprotein amine dehydrogenase"/>
    <property type="match status" value="1"/>
</dbReference>
<dbReference type="SUPFAM" id="SSF63829">
    <property type="entry name" value="Calcium-dependent phosphotriesterase"/>
    <property type="match status" value="1"/>
</dbReference>
<feature type="chain" id="PRO_5042121952" evidence="1">
    <location>
        <begin position="25"/>
        <end position="434"/>
    </location>
</feature>
<proteinExistence type="predicted"/>
<dbReference type="InterPro" id="IPR013783">
    <property type="entry name" value="Ig-like_fold"/>
</dbReference>
<organism evidence="3 4">
    <name type="scientific">Plebeiibacterium marinum</name>
    <dbReference type="NCBI Taxonomy" id="2992111"/>
    <lineage>
        <taxon>Bacteria</taxon>
        <taxon>Pseudomonadati</taxon>
        <taxon>Bacteroidota</taxon>
        <taxon>Bacteroidia</taxon>
        <taxon>Marinilabiliales</taxon>
        <taxon>Marinilabiliaceae</taxon>
        <taxon>Plebeiibacterium</taxon>
    </lineage>
</organism>
<feature type="domain" description="PKD" evidence="2">
    <location>
        <begin position="61"/>
        <end position="91"/>
    </location>
</feature>
<dbReference type="InterPro" id="IPR035986">
    <property type="entry name" value="PKD_dom_sf"/>
</dbReference>
<dbReference type="Pfam" id="PF18911">
    <property type="entry name" value="PKD_4"/>
    <property type="match status" value="1"/>
</dbReference>
<dbReference type="CDD" id="cd00146">
    <property type="entry name" value="PKD"/>
    <property type="match status" value="1"/>
</dbReference>
<dbReference type="InterPro" id="IPR015943">
    <property type="entry name" value="WD40/YVTN_repeat-like_dom_sf"/>
</dbReference>
<dbReference type="SUPFAM" id="SSF49299">
    <property type="entry name" value="PKD domain"/>
    <property type="match status" value="1"/>
</dbReference>
<evidence type="ECO:0000313" key="3">
    <source>
        <dbReference type="EMBL" id="MCW3807238.1"/>
    </source>
</evidence>
<dbReference type="AlphaFoldDB" id="A0AAE3MG61"/>